<keyword evidence="7" id="KW-0418">Kinase</keyword>
<comment type="caution">
    <text evidence="10">The sequence shown here is derived from an EMBL/GenBank/DDBJ whole genome shotgun (WGS) entry which is preliminary data.</text>
</comment>
<evidence type="ECO:0000259" key="8">
    <source>
        <dbReference type="PROSITE" id="PS51096"/>
    </source>
</evidence>
<dbReference type="EMBL" id="JAEDAQ010000016">
    <property type="protein sequence ID" value="MBH9581604.1"/>
    <property type="molecule type" value="Genomic_DNA"/>
</dbReference>
<evidence type="ECO:0000256" key="4">
    <source>
        <dbReference type="ARBA" id="ARBA00022597"/>
    </source>
</evidence>
<organism evidence="10 13">
    <name type="scientific">Staphylococcus felis</name>
    <dbReference type="NCBI Taxonomy" id="46127"/>
    <lineage>
        <taxon>Bacteria</taxon>
        <taxon>Bacillati</taxon>
        <taxon>Bacillota</taxon>
        <taxon>Bacilli</taxon>
        <taxon>Bacillales</taxon>
        <taxon>Staphylococcaceae</taxon>
        <taxon>Staphylococcus</taxon>
    </lineage>
</organism>
<dbReference type="AlphaFoldDB" id="A0A2K3ZCI8"/>
<dbReference type="InterPro" id="IPR051471">
    <property type="entry name" value="Bacterial_PTS_sugar_comp"/>
</dbReference>
<dbReference type="GO" id="GO:0009401">
    <property type="term" value="P:phosphoenolpyruvate-dependent sugar phosphotransferase system"/>
    <property type="evidence" value="ECO:0007669"/>
    <property type="project" value="UniProtKB-KW"/>
</dbReference>
<sequence length="132" mass="14592">MEKLILVSHGSFCEGIKDSVEMILGPQDYIHTVALTPEQGQEDFEKNFKALVDEGDDIVVFADLQGGTPANTVSKLIMKGENYQLYTGMNLPMIISYINAKMIGQSEDYAQKAKDGIINVNDLLSNDDDDDE</sequence>
<dbReference type="PANTHER" id="PTHR33799:SF1">
    <property type="entry name" value="PTS SYSTEM MANNOSE-SPECIFIC EIIAB COMPONENT-RELATED"/>
    <property type="match status" value="1"/>
</dbReference>
<dbReference type="InterPro" id="IPR036662">
    <property type="entry name" value="PTS_EIIA_man-typ_sf"/>
</dbReference>
<evidence type="ECO:0000256" key="6">
    <source>
        <dbReference type="ARBA" id="ARBA00022683"/>
    </source>
</evidence>
<dbReference type="Proteomes" id="UP000256562">
    <property type="component" value="Unassembled WGS sequence"/>
</dbReference>
<dbReference type="GeneID" id="48057160"/>
<dbReference type="InterPro" id="IPR004701">
    <property type="entry name" value="PTS_EIIA_man-typ"/>
</dbReference>
<dbReference type="GO" id="GO:0016301">
    <property type="term" value="F:kinase activity"/>
    <property type="evidence" value="ECO:0007669"/>
    <property type="project" value="UniProtKB-KW"/>
</dbReference>
<evidence type="ECO:0000313" key="14">
    <source>
        <dbReference type="Proteomes" id="UP000597038"/>
    </source>
</evidence>
<dbReference type="Pfam" id="PF03610">
    <property type="entry name" value="EIIA-man"/>
    <property type="match status" value="1"/>
</dbReference>
<evidence type="ECO:0000256" key="1">
    <source>
        <dbReference type="ARBA" id="ARBA00004496"/>
    </source>
</evidence>
<evidence type="ECO:0000313" key="13">
    <source>
        <dbReference type="Proteomes" id="UP000256562"/>
    </source>
</evidence>
<name>A0A2K3ZCI8_9STAP</name>
<evidence type="ECO:0000313" key="12">
    <source>
        <dbReference type="Proteomes" id="UP000256337"/>
    </source>
</evidence>
<dbReference type="EMBL" id="QKYD01000061">
    <property type="protein sequence ID" value="REI23592.1"/>
    <property type="molecule type" value="Genomic_DNA"/>
</dbReference>
<dbReference type="KEGG" id="sfq:C7J90_02910"/>
<feature type="domain" description="PTS EIIA type-4" evidence="8">
    <location>
        <begin position="1"/>
        <end position="117"/>
    </location>
</feature>
<keyword evidence="6" id="KW-0598">Phosphotransferase system</keyword>
<reference evidence="9 14" key="2">
    <citation type="submission" date="2020-12" db="EMBL/GenBank/DDBJ databases">
        <title>Genomic analysis of Staphylococcus felis from a cat with skin infection.</title>
        <authorList>
            <person name="Aslantas O."/>
            <person name="Keskin O."/>
            <person name="Buyukaltay K."/>
            <person name="Gullu Yucetepe A."/>
        </authorList>
    </citation>
    <scope>NUCLEOTIDE SEQUENCE [LARGE SCALE GENOMIC DNA]</scope>
    <source>
        <strain evidence="9 14">HARRANVET</strain>
    </source>
</reference>
<accession>A0A2K3ZCI8</accession>
<dbReference type="EMBL" id="QKXQ01000054">
    <property type="protein sequence ID" value="REI00441.1"/>
    <property type="molecule type" value="Genomic_DNA"/>
</dbReference>
<dbReference type="OrthoDB" id="9799827at2"/>
<keyword evidence="5" id="KW-0808">Transferase</keyword>
<keyword evidence="3" id="KW-0963">Cytoplasm</keyword>
<evidence type="ECO:0000313" key="11">
    <source>
        <dbReference type="EMBL" id="REI23592.1"/>
    </source>
</evidence>
<dbReference type="PANTHER" id="PTHR33799">
    <property type="entry name" value="PTS PERMEASE-RELATED-RELATED"/>
    <property type="match status" value="1"/>
</dbReference>
<evidence type="ECO:0000256" key="7">
    <source>
        <dbReference type="ARBA" id="ARBA00022777"/>
    </source>
</evidence>
<dbReference type="CDD" id="cd00006">
    <property type="entry name" value="PTS_IIA_man"/>
    <property type="match status" value="1"/>
</dbReference>
<evidence type="ECO:0000313" key="9">
    <source>
        <dbReference type="EMBL" id="MBH9581604.1"/>
    </source>
</evidence>
<comment type="subcellular location">
    <subcellularLocation>
        <location evidence="1">Cytoplasm</location>
    </subcellularLocation>
</comment>
<keyword evidence="4 9" id="KW-0762">Sugar transport</keyword>
<dbReference type="Proteomes" id="UP000597038">
    <property type="component" value="Unassembled WGS sequence"/>
</dbReference>
<evidence type="ECO:0000313" key="10">
    <source>
        <dbReference type="EMBL" id="REI00441.1"/>
    </source>
</evidence>
<dbReference type="GO" id="GO:0005737">
    <property type="term" value="C:cytoplasm"/>
    <property type="evidence" value="ECO:0007669"/>
    <property type="project" value="UniProtKB-SubCell"/>
</dbReference>
<dbReference type="SUPFAM" id="SSF53062">
    <property type="entry name" value="PTS system fructose IIA component-like"/>
    <property type="match status" value="1"/>
</dbReference>
<dbReference type="Gene3D" id="3.40.50.510">
    <property type="entry name" value="Phosphotransferase system, mannose-type IIA component"/>
    <property type="match status" value="1"/>
</dbReference>
<evidence type="ECO:0000256" key="5">
    <source>
        <dbReference type="ARBA" id="ARBA00022679"/>
    </source>
</evidence>
<protein>
    <submittedName>
        <fullName evidence="10">PTS fructose transporter subunit IIA</fullName>
    </submittedName>
    <submittedName>
        <fullName evidence="9">PTS sugar transporter subunit IIA</fullName>
    </submittedName>
</protein>
<dbReference type="InterPro" id="IPR033887">
    <property type="entry name" value="PTS_IIA_man"/>
</dbReference>
<dbReference type="GO" id="GO:0016020">
    <property type="term" value="C:membrane"/>
    <property type="evidence" value="ECO:0007669"/>
    <property type="project" value="InterPro"/>
</dbReference>
<keyword evidence="2" id="KW-0813">Transport</keyword>
<dbReference type="RefSeq" id="WP_103209046.1">
    <property type="nucleotide sequence ID" value="NZ_CAJUZQ010000045.1"/>
</dbReference>
<dbReference type="PROSITE" id="PS51096">
    <property type="entry name" value="PTS_EIIA_TYPE_4"/>
    <property type="match status" value="1"/>
</dbReference>
<evidence type="ECO:0000256" key="2">
    <source>
        <dbReference type="ARBA" id="ARBA00022448"/>
    </source>
</evidence>
<evidence type="ECO:0000256" key="3">
    <source>
        <dbReference type="ARBA" id="ARBA00022490"/>
    </source>
</evidence>
<proteinExistence type="predicted"/>
<dbReference type="Proteomes" id="UP000256337">
    <property type="component" value="Unassembled WGS sequence"/>
</dbReference>
<keyword evidence="14" id="KW-1185">Reference proteome</keyword>
<gene>
    <name evidence="11" type="ORF">DOS76_03550</name>
    <name evidence="10" type="ORF">DOS83_01370</name>
    <name evidence="9" type="ORF">I9026_09480</name>
</gene>
<reference evidence="12 13" key="1">
    <citation type="journal article" date="2018" name="Vet. Microbiol.">
        <title>Characterisation of Staphylococcus felis isolated from cats using whole genome sequencing.</title>
        <authorList>
            <person name="Worthing K."/>
            <person name="Pang S."/>
            <person name="Trott D.J."/>
            <person name="Abraham S."/>
            <person name="Coombs G.W."/>
            <person name="Jordan D."/>
            <person name="McIntyre L."/>
            <person name="Davies M.R."/>
            <person name="Norris J."/>
        </authorList>
    </citation>
    <scope>NUCLEOTIDE SEQUENCE [LARGE SCALE GENOMIC DNA]</scope>
    <source>
        <strain evidence="11 12">F25</strain>
        <strain evidence="10 13">F9</strain>
    </source>
</reference>